<keyword evidence="8 20" id="KW-0347">Helicase</keyword>
<keyword evidence="14" id="KW-0413">Isomerase</keyword>
<dbReference type="InterPro" id="IPR032284">
    <property type="entry name" value="RecQ_Zn-bd"/>
</dbReference>
<dbReference type="InterPro" id="IPR011545">
    <property type="entry name" value="DEAD/DEAH_box_helicase_dom"/>
</dbReference>
<dbReference type="PROSITE" id="PS51194">
    <property type="entry name" value="HELICASE_CTER"/>
    <property type="match status" value="1"/>
</dbReference>
<dbReference type="GO" id="GO:0006310">
    <property type="term" value="P:DNA recombination"/>
    <property type="evidence" value="ECO:0007669"/>
    <property type="project" value="UniProtKB-UniRule"/>
</dbReference>
<evidence type="ECO:0000256" key="15">
    <source>
        <dbReference type="ARBA" id="ARBA00034617"/>
    </source>
</evidence>
<dbReference type="Pfam" id="PF00570">
    <property type="entry name" value="HRDC"/>
    <property type="match status" value="1"/>
</dbReference>
<keyword evidence="7 20" id="KW-0378">Hydrolase</keyword>
<dbReference type="EMBL" id="AP012338">
    <property type="protein sequence ID" value="BAM03519.1"/>
    <property type="molecule type" value="Genomic_DNA"/>
</dbReference>
<dbReference type="CDD" id="cd18794">
    <property type="entry name" value="SF2_C_RecQ"/>
    <property type="match status" value="1"/>
</dbReference>
<dbReference type="PANTHER" id="PTHR13710">
    <property type="entry name" value="DNA HELICASE RECQ FAMILY MEMBER"/>
    <property type="match status" value="1"/>
</dbReference>
<accession>I0IE31</accession>
<evidence type="ECO:0000256" key="12">
    <source>
        <dbReference type="ARBA" id="ARBA00023172"/>
    </source>
</evidence>
<comment type="cofactor">
    <cofactor evidence="1">
        <name>Mg(2+)</name>
        <dbReference type="ChEBI" id="CHEBI:18420"/>
    </cofactor>
</comment>
<dbReference type="InterPro" id="IPR044876">
    <property type="entry name" value="HRDC_dom_sf"/>
</dbReference>
<dbReference type="CDD" id="cd17920">
    <property type="entry name" value="DEXHc_RecQ"/>
    <property type="match status" value="1"/>
</dbReference>
<dbReference type="GO" id="GO:0003677">
    <property type="term" value="F:DNA binding"/>
    <property type="evidence" value="ECO:0007669"/>
    <property type="project" value="UniProtKB-KW"/>
</dbReference>
<dbReference type="GO" id="GO:0009432">
    <property type="term" value="P:SOS response"/>
    <property type="evidence" value="ECO:0007669"/>
    <property type="project" value="UniProtKB-UniRule"/>
</dbReference>
<dbReference type="STRING" id="1142394.PSMK_13600"/>
<dbReference type="GO" id="GO:0009378">
    <property type="term" value="F:four-way junction helicase activity"/>
    <property type="evidence" value="ECO:0007669"/>
    <property type="project" value="TreeGrafter"/>
</dbReference>
<keyword evidence="12" id="KW-0233">DNA recombination</keyword>
<dbReference type="InterPro" id="IPR006293">
    <property type="entry name" value="DNA_helicase_ATP-dep_RecQ_bac"/>
</dbReference>
<keyword evidence="13" id="KW-0234">DNA repair</keyword>
<dbReference type="GO" id="GO:0043138">
    <property type="term" value="F:3'-5' DNA helicase activity"/>
    <property type="evidence" value="ECO:0007669"/>
    <property type="project" value="UniProtKB-EC"/>
</dbReference>
<dbReference type="InterPro" id="IPR001650">
    <property type="entry name" value="Helicase_C-like"/>
</dbReference>
<evidence type="ECO:0000256" key="3">
    <source>
        <dbReference type="ARBA" id="ARBA00005446"/>
    </source>
</evidence>
<dbReference type="SUPFAM" id="SSF52540">
    <property type="entry name" value="P-loop containing nucleoside triphosphate hydrolases"/>
    <property type="match status" value="1"/>
</dbReference>
<dbReference type="InterPro" id="IPR014001">
    <property type="entry name" value="Helicase_ATP-bd"/>
</dbReference>
<evidence type="ECO:0000256" key="9">
    <source>
        <dbReference type="ARBA" id="ARBA00022833"/>
    </source>
</evidence>
<evidence type="ECO:0000259" key="17">
    <source>
        <dbReference type="PROSITE" id="PS50967"/>
    </source>
</evidence>
<evidence type="ECO:0000256" key="5">
    <source>
        <dbReference type="ARBA" id="ARBA00022741"/>
    </source>
</evidence>
<keyword evidence="4" id="KW-0479">Metal-binding</keyword>
<keyword evidence="5" id="KW-0547">Nucleotide-binding</keyword>
<keyword evidence="9" id="KW-0862">Zinc</keyword>
<evidence type="ECO:0000256" key="16">
    <source>
        <dbReference type="NCBIfam" id="TIGR01389"/>
    </source>
</evidence>
<evidence type="ECO:0000259" key="19">
    <source>
        <dbReference type="PROSITE" id="PS51194"/>
    </source>
</evidence>
<dbReference type="Proteomes" id="UP000007881">
    <property type="component" value="Chromosome"/>
</dbReference>
<dbReference type="SUPFAM" id="SSF46785">
    <property type="entry name" value="Winged helix' DNA-binding domain"/>
    <property type="match status" value="1"/>
</dbReference>
<dbReference type="GO" id="GO:0006260">
    <property type="term" value="P:DNA replication"/>
    <property type="evidence" value="ECO:0007669"/>
    <property type="project" value="InterPro"/>
</dbReference>
<dbReference type="HOGENOM" id="CLU_001103_14_3_0"/>
<comment type="catalytic activity">
    <reaction evidence="15">
        <text>Couples ATP hydrolysis with the unwinding of duplex DNA by translocating in the 3'-5' direction.</text>
        <dbReference type="EC" id="5.6.2.4"/>
    </reaction>
</comment>
<dbReference type="InterPro" id="IPR010997">
    <property type="entry name" value="HRDC-like_sf"/>
</dbReference>
<dbReference type="GO" id="GO:0006281">
    <property type="term" value="P:DNA repair"/>
    <property type="evidence" value="ECO:0007669"/>
    <property type="project" value="UniProtKB-KW"/>
</dbReference>
<keyword evidence="10" id="KW-0067">ATP-binding</keyword>
<dbReference type="GO" id="GO:0005737">
    <property type="term" value="C:cytoplasm"/>
    <property type="evidence" value="ECO:0007669"/>
    <property type="project" value="TreeGrafter"/>
</dbReference>
<dbReference type="AlphaFoldDB" id="I0IE31"/>
<evidence type="ECO:0000256" key="8">
    <source>
        <dbReference type="ARBA" id="ARBA00022806"/>
    </source>
</evidence>
<evidence type="ECO:0000256" key="7">
    <source>
        <dbReference type="ARBA" id="ARBA00022801"/>
    </source>
</evidence>
<dbReference type="EC" id="5.6.2.4" evidence="16"/>
<dbReference type="FunFam" id="3.40.50.300:FF:000156">
    <property type="entry name" value="ATP-dependent DNA helicase recQ"/>
    <property type="match status" value="1"/>
</dbReference>
<dbReference type="NCBIfam" id="TIGR01389">
    <property type="entry name" value="recQ"/>
    <property type="match status" value="1"/>
</dbReference>
<dbReference type="GO" id="GO:0030894">
    <property type="term" value="C:replisome"/>
    <property type="evidence" value="ECO:0007669"/>
    <property type="project" value="TreeGrafter"/>
</dbReference>
<evidence type="ECO:0000256" key="6">
    <source>
        <dbReference type="ARBA" id="ARBA00022763"/>
    </source>
</evidence>
<dbReference type="KEGG" id="phm:PSMK_13600"/>
<dbReference type="PANTHER" id="PTHR13710:SF105">
    <property type="entry name" value="ATP-DEPENDENT DNA HELICASE Q1"/>
    <property type="match status" value="1"/>
</dbReference>
<gene>
    <name evidence="20" type="primary">recQ</name>
    <name evidence="20" type="ordered locus">PSMK_13600</name>
</gene>
<dbReference type="Gene3D" id="3.40.50.300">
    <property type="entry name" value="P-loop containing nucleotide triphosphate hydrolases"/>
    <property type="match status" value="2"/>
</dbReference>
<dbReference type="SMART" id="SM00487">
    <property type="entry name" value="DEXDc"/>
    <property type="match status" value="1"/>
</dbReference>
<dbReference type="InterPro" id="IPR036390">
    <property type="entry name" value="WH_DNA-bd_sf"/>
</dbReference>
<sequence>MPPSAPAALLAPLKRAFGHGGFRPMQQRIVEDAVAGRDVLVILPTGGGKSLCYQLPAVAEAEAWEQRREGPRPMTVVVSPLIALMQNQVEALRANGVKAGYLNSSMDFEEARRVQHEAETGGLDLVYLAPERMMSEHGRAWLSRLHVTRFAIDEAHCISAWGHDFRPEYRMLGELRTGFGDRFRGVPMMALTATATPRVADDVVAQLGLGGDAKPGEAGAVAVHRGGFERPNLFYEVRPKRKVVEQIAAMLEADDTAEGIVYCGSRKKCEEIAEQLQAAGLPALPYHAGLDAETRAENQHGFIYGDCRLVAATIAFGMGVDKPDVRFVVHADLPQNLEGYYQETGRAGRDGLPGKCVLFYSGGDRARVEFFINKKEDPQEREHAQEQLEKMIKYCHTTGCRTAFVLRHFGDELARVAPATGAHAGGEAGVERPPGRCGHCDNCVNPPKTRDVTQDARKLLSAIARTGQRYGLSYVFDVLRGSRAAKVLEREHDGLSVHGIGKDQPVGHWRALAEHLVQEGHLAFTHDGFRVALLTATSKDVMRGEVPVELAVSRAVDPRAGGPESERMAQGKRRRAAAAQAELSPDAADLFEKLRALRAELAEEQGVPPYIVFGDATLLEMATRRPQSDHELLAISGVGQTKLQRYGDPFRQAIREA</sequence>
<dbReference type="GO" id="GO:0043590">
    <property type="term" value="C:bacterial nucleoid"/>
    <property type="evidence" value="ECO:0007669"/>
    <property type="project" value="TreeGrafter"/>
</dbReference>
<dbReference type="InterPro" id="IPR036388">
    <property type="entry name" value="WH-like_DNA-bd_sf"/>
</dbReference>
<evidence type="ECO:0000256" key="2">
    <source>
        <dbReference type="ARBA" id="ARBA00001947"/>
    </source>
</evidence>
<comment type="similarity">
    <text evidence="3">Belongs to the helicase family. RecQ subfamily.</text>
</comment>
<dbReference type="Pfam" id="PF16124">
    <property type="entry name" value="RecQ_Zn_bind"/>
    <property type="match status" value="1"/>
</dbReference>
<dbReference type="GO" id="GO:0016787">
    <property type="term" value="F:hydrolase activity"/>
    <property type="evidence" value="ECO:0007669"/>
    <property type="project" value="UniProtKB-KW"/>
</dbReference>
<name>I0IE31_PHYMF</name>
<feature type="domain" description="Helicase C-terminal" evidence="19">
    <location>
        <begin position="243"/>
        <end position="392"/>
    </location>
</feature>
<evidence type="ECO:0000256" key="1">
    <source>
        <dbReference type="ARBA" id="ARBA00001946"/>
    </source>
</evidence>
<dbReference type="Pfam" id="PF00270">
    <property type="entry name" value="DEAD"/>
    <property type="match status" value="1"/>
</dbReference>
<dbReference type="InterPro" id="IPR027417">
    <property type="entry name" value="P-loop_NTPase"/>
</dbReference>
<keyword evidence="11" id="KW-0238">DNA-binding</keyword>
<proteinExistence type="inferred from homology"/>
<dbReference type="SMART" id="SM00956">
    <property type="entry name" value="RQC"/>
    <property type="match status" value="1"/>
</dbReference>
<dbReference type="PROSITE" id="PS50967">
    <property type="entry name" value="HRDC"/>
    <property type="match status" value="1"/>
</dbReference>
<evidence type="ECO:0000256" key="13">
    <source>
        <dbReference type="ARBA" id="ARBA00023204"/>
    </source>
</evidence>
<evidence type="ECO:0000256" key="14">
    <source>
        <dbReference type="ARBA" id="ARBA00023235"/>
    </source>
</evidence>
<evidence type="ECO:0000313" key="20">
    <source>
        <dbReference type="EMBL" id="BAM03519.1"/>
    </source>
</evidence>
<evidence type="ECO:0000259" key="18">
    <source>
        <dbReference type="PROSITE" id="PS51192"/>
    </source>
</evidence>
<dbReference type="InterPro" id="IPR002121">
    <property type="entry name" value="HRDC_dom"/>
</dbReference>
<evidence type="ECO:0000256" key="10">
    <source>
        <dbReference type="ARBA" id="ARBA00022840"/>
    </source>
</evidence>
<evidence type="ECO:0000313" key="21">
    <source>
        <dbReference type="Proteomes" id="UP000007881"/>
    </source>
</evidence>
<reference evidence="20 21" key="1">
    <citation type="submission" date="2012-02" db="EMBL/GenBank/DDBJ databases">
        <title>Complete genome sequence of Phycisphaera mikurensis NBRC 102666.</title>
        <authorList>
            <person name="Ankai A."/>
            <person name="Hosoyama A."/>
            <person name="Terui Y."/>
            <person name="Sekine M."/>
            <person name="Fukai R."/>
            <person name="Kato Y."/>
            <person name="Nakamura S."/>
            <person name="Yamada-Narita S."/>
            <person name="Kawakoshi A."/>
            <person name="Fukunaga Y."/>
            <person name="Yamazaki S."/>
            <person name="Fujita N."/>
        </authorList>
    </citation>
    <scope>NUCLEOTIDE SEQUENCE [LARGE SCALE GENOMIC DNA]</scope>
    <source>
        <strain evidence="21">NBRC 102666 / KCTC 22515 / FYK2301M01</strain>
    </source>
</reference>
<dbReference type="PROSITE" id="PS51192">
    <property type="entry name" value="HELICASE_ATP_BIND_1"/>
    <property type="match status" value="1"/>
</dbReference>
<dbReference type="InterPro" id="IPR004589">
    <property type="entry name" value="DNA_helicase_ATP-dep_RecQ"/>
</dbReference>
<dbReference type="SMART" id="SM00490">
    <property type="entry name" value="HELICc"/>
    <property type="match status" value="1"/>
</dbReference>
<dbReference type="InterPro" id="IPR018982">
    <property type="entry name" value="RQC_domain"/>
</dbReference>
<dbReference type="Pfam" id="PF00271">
    <property type="entry name" value="Helicase_C"/>
    <property type="match status" value="1"/>
</dbReference>
<dbReference type="Gene3D" id="1.10.150.80">
    <property type="entry name" value="HRDC domain"/>
    <property type="match status" value="1"/>
</dbReference>
<dbReference type="Gene3D" id="1.10.10.10">
    <property type="entry name" value="Winged helix-like DNA-binding domain superfamily/Winged helix DNA-binding domain"/>
    <property type="match status" value="1"/>
</dbReference>
<dbReference type="FunFam" id="3.40.50.300:FF:001389">
    <property type="entry name" value="ATP-dependent DNA helicase RecQ"/>
    <property type="match status" value="1"/>
</dbReference>
<keyword evidence="6" id="KW-0227">DNA damage</keyword>
<evidence type="ECO:0000256" key="4">
    <source>
        <dbReference type="ARBA" id="ARBA00022723"/>
    </source>
</evidence>
<dbReference type="eggNOG" id="COG0514">
    <property type="taxonomic scope" value="Bacteria"/>
</dbReference>
<dbReference type="Pfam" id="PF09382">
    <property type="entry name" value="RQC"/>
    <property type="match status" value="1"/>
</dbReference>
<dbReference type="NCBIfam" id="TIGR00614">
    <property type="entry name" value="recQ_fam"/>
    <property type="match status" value="1"/>
</dbReference>
<dbReference type="GO" id="GO:0046872">
    <property type="term" value="F:metal ion binding"/>
    <property type="evidence" value="ECO:0007669"/>
    <property type="project" value="UniProtKB-KW"/>
</dbReference>
<dbReference type="SMART" id="SM00341">
    <property type="entry name" value="HRDC"/>
    <property type="match status" value="1"/>
</dbReference>
<keyword evidence="21" id="KW-1185">Reference proteome</keyword>
<organism evidence="20 21">
    <name type="scientific">Phycisphaera mikurensis (strain NBRC 102666 / KCTC 22515 / FYK2301M01)</name>
    <dbReference type="NCBI Taxonomy" id="1142394"/>
    <lineage>
        <taxon>Bacteria</taxon>
        <taxon>Pseudomonadati</taxon>
        <taxon>Planctomycetota</taxon>
        <taxon>Phycisphaerae</taxon>
        <taxon>Phycisphaerales</taxon>
        <taxon>Phycisphaeraceae</taxon>
        <taxon>Phycisphaera</taxon>
    </lineage>
</organism>
<feature type="domain" description="Helicase ATP-binding" evidence="18">
    <location>
        <begin position="30"/>
        <end position="213"/>
    </location>
</feature>
<dbReference type="GO" id="GO:0005524">
    <property type="term" value="F:ATP binding"/>
    <property type="evidence" value="ECO:0007669"/>
    <property type="project" value="UniProtKB-KW"/>
</dbReference>
<dbReference type="FunFam" id="1.10.150.80:FF:000002">
    <property type="entry name" value="ATP-dependent DNA helicase RecQ"/>
    <property type="match status" value="1"/>
</dbReference>
<protein>
    <recommendedName>
        <fullName evidence="16">DNA helicase RecQ</fullName>
        <ecNumber evidence="16">5.6.2.4</ecNumber>
    </recommendedName>
</protein>
<feature type="domain" description="HRDC" evidence="17">
    <location>
        <begin position="584"/>
        <end position="657"/>
    </location>
</feature>
<evidence type="ECO:0000256" key="11">
    <source>
        <dbReference type="ARBA" id="ARBA00023125"/>
    </source>
</evidence>
<comment type="cofactor">
    <cofactor evidence="2">
        <name>Zn(2+)</name>
        <dbReference type="ChEBI" id="CHEBI:29105"/>
    </cofactor>
</comment>
<dbReference type="PATRIC" id="fig|1142394.8.peg.1396"/>
<dbReference type="SUPFAM" id="SSF47819">
    <property type="entry name" value="HRDC-like"/>
    <property type="match status" value="1"/>
</dbReference>